<comment type="caution">
    <text evidence="1">The sequence shown here is derived from an EMBL/GenBank/DDBJ whole genome shotgun (WGS) entry which is preliminary data.</text>
</comment>
<dbReference type="AlphaFoldDB" id="A0A101I0H5"/>
<dbReference type="InterPro" id="IPR028979">
    <property type="entry name" value="Ser_kin/Pase_Hpr-like_N_sf"/>
</dbReference>
<accession>A0A101I0H5</accession>
<sequence>MNKFTVETVKNLIPCKECYVVEPERCVSSICASDLMSEVLIIAQKDGIIVTNLLNIQTIRTAEMVEASAIVFVRGKKPTKEMVELAKKSGISIYVTDKGMFETCGMLYEKGLSMLI</sequence>
<dbReference type="Gene3D" id="3.40.1390.20">
    <property type="entry name" value="HprK N-terminal domain-like"/>
    <property type="match status" value="1"/>
</dbReference>
<reference evidence="2" key="1">
    <citation type="journal article" date="2015" name="MBio">
        <title>Genome-Resolved Metagenomic Analysis Reveals Roles for Candidate Phyla and Other Microbial Community Members in Biogeochemical Transformations in Oil Reservoirs.</title>
        <authorList>
            <person name="Hu P."/>
            <person name="Tom L."/>
            <person name="Singh A."/>
            <person name="Thomas B.C."/>
            <person name="Baker B.J."/>
            <person name="Piceno Y.M."/>
            <person name="Andersen G.L."/>
            <person name="Banfield J.F."/>
        </authorList>
    </citation>
    <scope>NUCLEOTIDE SEQUENCE [LARGE SCALE GENOMIC DNA]</scope>
</reference>
<proteinExistence type="predicted"/>
<dbReference type="EMBL" id="LGGX01000016">
    <property type="protein sequence ID" value="KUK86536.1"/>
    <property type="molecule type" value="Genomic_DNA"/>
</dbReference>
<gene>
    <name evidence="1" type="ORF">XE03_1412</name>
</gene>
<dbReference type="SUPFAM" id="SSF75138">
    <property type="entry name" value="HprK N-terminal domain-like"/>
    <property type="match status" value="1"/>
</dbReference>
<evidence type="ECO:0000313" key="1">
    <source>
        <dbReference type="EMBL" id="KUK86536.1"/>
    </source>
</evidence>
<name>A0A101I0H5_UNCT6</name>
<dbReference type="Proteomes" id="UP000053467">
    <property type="component" value="Unassembled WGS sequence"/>
</dbReference>
<organism evidence="1 2">
    <name type="scientific">candidate division TA06 bacterium 34_109</name>
    <dbReference type="NCBI Taxonomy" id="1635277"/>
    <lineage>
        <taxon>Bacteria</taxon>
        <taxon>Bacteria division TA06</taxon>
    </lineage>
</organism>
<protein>
    <submittedName>
        <fullName evidence="1">DRTGG domain protein</fullName>
    </submittedName>
</protein>
<evidence type="ECO:0000313" key="2">
    <source>
        <dbReference type="Proteomes" id="UP000053467"/>
    </source>
</evidence>